<feature type="region of interest" description="Disordered" evidence="1">
    <location>
        <begin position="125"/>
        <end position="149"/>
    </location>
</feature>
<dbReference type="GO" id="GO:0007059">
    <property type="term" value="P:chromosome segregation"/>
    <property type="evidence" value="ECO:0007669"/>
    <property type="project" value="TreeGrafter"/>
</dbReference>
<dbReference type="GO" id="GO:0000278">
    <property type="term" value="P:mitotic cell cycle"/>
    <property type="evidence" value="ECO:0007669"/>
    <property type="project" value="TreeGrafter"/>
</dbReference>
<dbReference type="PANTHER" id="PTHR46904">
    <property type="entry name" value="CENTROMERE PROTEIN T"/>
    <property type="match status" value="1"/>
</dbReference>
<dbReference type="GO" id="GO:0000776">
    <property type="term" value="C:kinetochore"/>
    <property type="evidence" value="ECO:0007669"/>
    <property type="project" value="InterPro"/>
</dbReference>
<dbReference type="GO" id="GO:0051382">
    <property type="term" value="P:kinetochore assembly"/>
    <property type="evidence" value="ECO:0007669"/>
    <property type="project" value="InterPro"/>
</dbReference>
<dbReference type="InterPro" id="IPR028255">
    <property type="entry name" value="CENP-T"/>
</dbReference>
<name>A0A556VCM0_BAGYA</name>
<organism evidence="2 3">
    <name type="scientific">Bagarius yarrelli</name>
    <name type="common">Goonch</name>
    <name type="synonym">Bagrus yarrelli</name>
    <dbReference type="NCBI Taxonomy" id="175774"/>
    <lineage>
        <taxon>Eukaryota</taxon>
        <taxon>Metazoa</taxon>
        <taxon>Chordata</taxon>
        <taxon>Craniata</taxon>
        <taxon>Vertebrata</taxon>
        <taxon>Euteleostomi</taxon>
        <taxon>Actinopterygii</taxon>
        <taxon>Neopterygii</taxon>
        <taxon>Teleostei</taxon>
        <taxon>Ostariophysi</taxon>
        <taxon>Siluriformes</taxon>
        <taxon>Sisoridae</taxon>
        <taxon>Sisorinae</taxon>
        <taxon>Bagarius</taxon>
    </lineage>
</organism>
<evidence type="ECO:0008006" key="4">
    <source>
        <dbReference type="Google" id="ProtNLM"/>
    </source>
</evidence>
<accession>A0A556VCM0</accession>
<reference evidence="2 3" key="1">
    <citation type="journal article" date="2019" name="Genome Biol. Evol.">
        <title>Whole-Genome Sequencing of the Giant Devil Catfish, Bagarius yarrelli.</title>
        <authorList>
            <person name="Jiang W."/>
            <person name="Lv Y."/>
            <person name="Cheng L."/>
            <person name="Yang K."/>
            <person name="Chao B."/>
            <person name="Wang X."/>
            <person name="Li Y."/>
            <person name="Pan X."/>
            <person name="You X."/>
            <person name="Zhang Y."/>
            <person name="Yang J."/>
            <person name="Li J."/>
            <person name="Zhang X."/>
            <person name="Liu S."/>
            <person name="Sun C."/>
            <person name="Yang J."/>
            <person name="Shi Q."/>
        </authorList>
    </citation>
    <scope>NUCLEOTIDE SEQUENCE [LARGE SCALE GENOMIC DNA]</scope>
    <source>
        <strain evidence="2">JWS20170419001</strain>
        <tissue evidence="2">Muscle</tissue>
    </source>
</reference>
<proteinExistence type="predicted"/>
<evidence type="ECO:0000256" key="1">
    <source>
        <dbReference type="SAM" id="MobiDB-lite"/>
    </source>
</evidence>
<dbReference type="Proteomes" id="UP000319801">
    <property type="component" value="Unassembled WGS sequence"/>
</dbReference>
<dbReference type="GO" id="GO:0003677">
    <property type="term" value="F:DNA binding"/>
    <property type="evidence" value="ECO:0007669"/>
    <property type="project" value="InterPro"/>
</dbReference>
<protein>
    <recommendedName>
        <fullName evidence="4">Centromere protein T</fullName>
    </recommendedName>
</protein>
<gene>
    <name evidence="2" type="ORF">Baya_15789</name>
</gene>
<feature type="region of interest" description="Disordered" evidence="1">
    <location>
        <begin position="21"/>
        <end position="94"/>
    </location>
</feature>
<keyword evidence="3" id="KW-1185">Reference proteome</keyword>
<feature type="compositionally biased region" description="Polar residues" evidence="1">
    <location>
        <begin position="125"/>
        <end position="143"/>
    </location>
</feature>
<feature type="compositionally biased region" description="Polar residues" evidence="1">
    <location>
        <begin position="21"/>
        <end position="32"/>
    </location>
</feature>
<evidence type="ECO:0000313" key="2">
    <source>
        <dbReference type="EMBL" id="TTL88681.1"/>
    </source>
</evidence>
<comment type="caution">
    <text evidence="2">The sequence shown here is derived from an EMBL/GenBank/DDBJ whole genome shotgun (WGS) entry which is preliminary data.</text>
</comment>
<dbReference type="EMBL" id="VCAZ01000237">
    <property type="protein sequence ID" value="TTL88681.1"/>
    <property type="molecule type" value="Genomic_DNA"/>
</dbReference>
<sequence length="149" mass="16709">MDAVEEEEDVSARVLLKNVLQTETQQSPVTRSMSRDQRLSRIRRSSRLRNTPETPQVALRHKLKQKLHESAASSPLPPSKRARPQDKMLTTPAVLSSPALYDDDITPRGLLRGIIRNEAEASLLLSGQTVGPQGDQQDNQESIHGNRRR</sequence>
<dbReference type="PANTHER" id="PTHR46904:SF1">
    <property type="entry name" value="CENTROMERE PROTEIN T"/>
    <property type="match status" value="1"/>
</dbReference>
<evidence type="ECO:0000313" key="3">
    <source>
        <dbReference type="Proteomes" id="UP000319801"/>
    </source>
</evidence>
<dbReference type="OrthoDB" id="10071681at2759"/>
<dbReference type="AlphaFoldDB" id="A0A556VCM0"/>